<protein>
    <submittedName>
        <fullName evidence="3">Protein-tyrosine-phosphatase</fullName>
    </submittedName>
</protein>
<evidence type="ECO:0000313" key="3">
    <source>
        <dbReference type="EMBL" id="OLY44106.1"/>
    </source>
</evidence>
<name>A0A1R0FAV1_9HYPH</name>
<dbReference type="SUPFAM" id="SSF52788">
    <property type="entry name" value="Phosphotyrosine protein phosphatases I"/>
    <property type="match status" value="1"/>
</dbReference>
<evidence type="ECO:0000313" key="4">
    <source>
        <dbReference type="Proteomes" id="UP000187344"/>
    </source>
</evidence>
<dbReference type="SMART" id="SM00226">
    <property type="entry name" value="LMWPc"/>
    <property type="match status" value="1"/>
</dbReference>
<organism evidence="3 4">
    <name type="scientific">Bartonella apis</name>
    <dbReference type="NCBI Taxonomy" id="1686310"/>
    <lineage>
        <taxon>Bacteria</taxon>
        <taxon>Pseudomonadati</taxon>
        <taxon>Pseudomonadota</taxon>
        <taxon>Alphaproteobacteria</taxon>
        <taxon>Hyphomicrobiales</taxon>
        <taxon>Bartonellaceae</taxon>
        <taxon>Bartonella</taxon>
    </lineage>
</organism>
<dbReference type="InterPro" id="IPR023485">
    <property type="entry name" value="Ptyr_pPase"/>
</dbReference>
<proteinExistence type="predicted"/>
<comment type="caution">
    <text evidence="3">The sequence shown here is derived from an EMBL/GenBank/DDBJ whole genome shotgun (WGS) entry which is preliminary data.</text>
</comment>
<feature type="domain" description="Phosphotyrosine protein phosphatase I" evidence="2">
    <location>
        <begin position="13"/>
        <end position="147"/>
    </location>
</feature>
<gene>
    <name evidence="3" type="ORF">PEB0149_015690</name>
</gene>
<dbReference type="InterPro" id="IPR036196">
    <property type="entry name" value="Ptyr_pPase_sf"/>
</dbReference>
<dbReference type="PANTHER" id="PTHR43428">
    <property type="entry name" value="ARSENATE REDUCTASE"/>
    <property type="match status" value="1"/>
</dbReference>
<accession>A0A1R0FAV1</accession>
<keyword evidence="4" id="KW-1185">Reference proteome</keyword>
<dbReference type="PANTHER" id="PTHR43428:SF1">
    <property type="entry name" value="ARSENATE REDUCTASE"/>
    <property type="match status" value="1"/>
</dbReference>
<dbReference type="RefSeq" id="WP_075869274.1">
    <property type="nucleotide sequence ID" value="NZ_CALYQA010000011.1"/>
</dbReference>
<dbReference type="OrthoDB" id="9799372at2"/>
<dbReference type="AlphaFoldDB" id="A0A1R0FAV1"/>
<sequence length="148" mass="16449">MSDNQFPASKHPSSVLYVCGQNSIRSPIAEALTRKMFPDIYVASAGVVKGNRDPFAAAVIAEDGLSMEDHNPRGLEELSDGFFDLVITLTPQAHHAVLERMRGFSVDVEYWPTPDPALATGSREQILDAYRDIRKNLKKRISERFGSK</sequence>
<keyword evidence="1" id="KW-0059">Arsenical resistance</keyword>
<evidence type="ECO:0000259" key="2">
    <source>
        <dbReference type="SMART" id="SM00226"/>
    </source>
</evidence>
<evidence type="ECO:0000256" key="1">
    <source>
        <dbReference type="ARBA" id="ARBA00022849"/>
    </source>
</evidence>
<dbReference type="Pfam" id="PF01451">
    <property type="entry name" value="LMWPc"/>
    <property type="match status" value="1"/>
</dbReference>
<dbReference type="Proteomes" id="UP000187344">
    <property type="component" value="Unassembled WGS sequence"/>
</dbReference>
<dbReference type="GO" id="GO:0046685">
    <property type="term" value="P:response to arsenic-containing substance"/>
    <property type="evidence" value="ECO:0007669"/>
    <property type="project" value="UniProtKB-KW"/>
</dbReference>
<dbReference type="Gene3D" id="3.40.50.2300">
    <property type="match status" value="1"/>
</dbReference>
<dbReference type="EMBL" id="LXYT01000001">
    <property type="protein sequence ID" value="OLY44106.1"/>
    <property type="molecule type" value="Genomic_DNA"/>
</dbReference>
<reference evidence="3 4" key="1">
    <citation type="submission" date="2016-12" db="EMBL/GenBank/DDBJ databases">
        <title>Comparative genomics of Bartonella apis.</title>
        <authorList>
            <person name="Engel P."/>
        </authorList>
    </citation>
    <scope>NUCLEOTIDE SEQUENCE [LARGE SCALE GENOMIC DNA]</scope>
    <source>
        <strain evidence="3 4">PEB0149</strain>
    </source>
</reference>